<dbReference type="Proteomes" id="UP000009081">
    <property type="component" value="Plasmid megaplasmid"/>
</dbReference>
<accession>C5B4E9</accession>
<geneLocation type="plasmid" evidence="1 2">
    <name>megaplasmid</name>
</geneLocation>
<dbReference type="AlphaFoldDB" id="C5B4E9"/>
<evidence type="ECO:0000313" key="2">
    <source>
        <dbReference type="Proteomes" id="UP000009081"/>
    </source>
</evidence>
<protein>
    <submittedName>
        <fullName evidence="1">Uncharacterized protein</fullName>
    </submittedName>
</protein>
<dbReference type="RefSeq" id="WP_012753800.1">
    <property type="nucleotide sequence ID" value="NC_012811.1"/>
</dbReference>
<organism evidence="1 2">
    <name type="scientific">Methylorubrum extorquens (strain ATCC 14718 / DSM 1338 / JCM 2805 / NCIMB 9133 / AM1)</name>
    <name type="common">Methylobacterium extorquens</name>
    <dbReference type="NCBI Taxonomy" id="272630"/>
    <lineage>
        <taxon>Bacteria</taxon>
        <taxon>Pseudomonadati</taxon>
        <taxon>Pseudomonadota</taxon>
        <taxon>Alphaproteobacteria</taxon>
        <taxon>Hyphomicrobiales</taxon>
        <taxon>Methylobacteriaceae</taxon>
        <taxon>Methylorubrum</taxon>
    </lineage>
</organism>
<sequence>MIVEVPFHYAAVVVPKGKRKPVEVHLESSVAVDVAGTTAEEAPVVLRWHRKAKGDAEGHPPIDYRRSGDALFTPIFLSHAREPDRPGRFDEMVEAVREGVTGRDNPLFAGECSGFRRRPEDPRTAEDLPGAVFRSTQEQAVAAEIRSLAADLLVVDGFLFRRARNAEPVYELRPYSWYDRAQGRQVSGCYVDTKTLGSIDPAERDVRRHFRVDQIAEVLSAAEAHGAIDDGWDHDVPGTYARVISEPVEILDPSALVYRPDQAPALLRFADGIVKYDKDAIAEATRGQMLAYADLRDALKEGACAARVCDLLEAYAAALTPKRENDEFWFQHVADRRAEIAAEIETYRLAPLPETPAPAIEGPKP</sequence>
<proteinExistence type="predicted"/>
<keyword evidence="1" id="KW-0614">Plasmid</keyword>
<dbReference type="OrthoDB" id="8476494at2"/>
<evidence type="ECO:0000313" key="1">
    <source>
        <dbReference type="EMBL" id="ACS43331.1"/>
    </source>
</evidence>
<reference evidence="1 2" key="1">
    <citation type="journal article" date="2009" name="PLoS ONE">
        <title>Methylobacterium genome sequences: a reference blueprint to investigate microbial metabolism of C1 compounds from natural and industrial sources.</title>
        <authorList>
            <person name="Vuilleumier S."/>
            <person name="Chistoserdova L."/>
            <person name="Lee M.-C."/>
            <person name="Bringel F."/>
            <person name="Lajus A."/>
            <person name="Zhou Y."/>
            <person name="Gourion B."/>
            <person name="Barbe V."/>
            <person name="Chang J."/>
            <person name="Cruveiller S."/>
            <person name="Dossat C."/>
            <person name="Gillett W."/>
            <person name="Gruffaz C."/>
            <person name="Haugen E."/>
            <person name="Hourcade E."/>
            <person name="Levy R."/>
            <person name="Mangenot S."/>
            <person name="Muller E."/>
            <person name="Nadalig T."/>
            <person name="Pagni M."/>
            <person name="Penny C."/>
            <person name="Peyraud R."/>
            <person name="Robinson D.G."/>
            <person name="Roche D."/>
            <person name="Rouy Z."/>
            <person name="Saenampechek C."/>
            <person name="Salvignol G."/>
            <person name="Vallenet D."/>
            <person name="Wu Z."/>
            <person name="Marx C.J."/>
            <person name="Vorholt J.A."/>
            <person name="Olson M.V."/>
            <person name="Kaul R."/>
            <person name="Weissenbach J."/>
            <person name="Medigue C."/>
            <person name="Lidstrom M.E."/>
        </authorList>
    </citation>
    <scope>NUCLEOTIDE SEQUENCE [LARGE SCALE GENOMIC DNA]</scope>
    <source>
        <strain evidence="2">ATCC 14718 / DSM 1338 / JCM 2805 / NCIMB 9133 / AM1</strain>
    </source>
</reference>
<name>C5B4E9_METEA</name>
<keyword evidence="2" id="KW-1185">Reference proteome</keyword>
<gene>
    <name evidence="1" type="ordered locus">MexAM1_META2p0483</name>
</gene>
<dbReference type="EMBL" id="CP001511">
    <property type="protein sequence ID" value="ACS43331.1"/>
    <property type="molecule type" value="Genomic_DNA"/>
</dbReference>
<dbReference type="KEGG" id="mea:Mex_2p0483"/>
<dbReference type="HOGENOM" id="CLU_758231_0_0_5"/>